<gene>
    <name evidence="3" type="ORF">SAMN05421504_107105</name>
</gene>
<dbReference type="Gene3D" id="2.120.10.30">
    <property type="entry name" value="TolB, C-terminal domain"/>
    <property type="match status" value="2"/>
</dbReference>
<proteinExistence type="inferred from homology"/>
<comment type="similarity">
    <text evidence="1">Belongs to the TolB family.</text>
</comment>
<dbReference type="InterPro" id="IPR011042">
    <property type="entry name" value="6-blade_b-propeller_TolB-like"/>
</dbReference>
<dbReference type="RefSeq" id="WP_091294465.1">
    <property type="nucleotide sequence ID" value="NZ_FNON01000007.1"/>
</dbReference>
<accession>A0A1H3N3S6</accession>
<dbReference type="Proteomes" id="UP000199515">
    <property type="component" value="Unassembled WGS sequence"/>
</dbReference>
<evidence type="ECO:0000313" key="4">
    <source>
        <dbReference type="Proteomes" id="UP000199515"/>
    </source>
</evidence>
<dbReference type="InterPro" id="IPR011659">
    <property type="entry name" value="WD40"/>
</dbReference>
<dbReference type="Pfam" id="PF07676">
    <property type="entry name" value="PD40"/>
    <property type="match status" value="2"/>
</dbReference>
<sequence length="514" mass="53339">MLARRTLAVAAALPVALLITGAIAPVTEVVSGHGNAPSDNAYISRDGRFVAFQSFASNLVPGDTNDASDIFVRDRQLGTLTRVNVTAHGGQADAGGYEPSISADGRFVAFTSNARNLVPGRAGEGLDVYVKDLRTGELTVASRTPEGVWADNVSYLAQIAADGRSVVFFSAGSNLVPGDVNGAPDVFSTDLVTGKISLVSATADGSPAFGMSDRPTVSADGRYVAFRSNAGNLAPGDGQGRFDVFVKDLRTGKVTRASTAADAERPRISGDGSAVTFSSAAALIPGDTNGFADIYVKELPSGKLVRASVTADGRQGDELAYRSALSADGRYAVFESKASNLTPGDTNKAFDVFVKDLRTGALTRLGAGAGPGISADGRSVVFDGEGHVFHTRLPKPDADPFANAVASASNVVVLNGKHALGAPDGRHATVIGLLNGRFTLDLGDDEEGVGDLEIRGWCLGRVPVDFLDAKGKYVGSSQFSSRNPVVRHAGAPYRYARFNLGLLQTLSVDGVRAS</sequence>
<reference evidence="3 4" key="1">
    <citation type="submission" date="2016-10" db="EMBL/GenBank/DDBJ databases">
        <authorList>
            <person name="de Groot N.N."/>
        </authorList>
    </citation>
    <scope>NUCLEOTIDE SEQUENCE [LARGE SCALE GENOMIC DNA]</scope>
    <source>
        <strain evidence="3 4">CPCC 202699</strain>
    </source>
</reference>
<feature type="chain" id="PRO_5039180122" evidence="2">
    <location>
        <begin position="25"/>
        <end position="514"/>
    </location>
</feature>
<dbReference type="AlphaFoldDB" id="A0A1H3N3S6"/>
<dbReference type="STRING" id="589385.SAMN05421504_107105"/>
<dbReference type="SUPFAM" id="SSF82171">
    <property type="entry name" value="DPP6 N-terminal domain-like"/>
    <property type="match status" value="1"/>
</dbReference>
<dbReference type="EMBL" id="FNON01000007">
    <property type="protein sequence ID" value="SDY83125.1"/>
    <property type="molecule type" value="Genomic_DNA"/>
</dbReference>
<evidence type="ECO:0000256" key="2">
    <source>
        <dbReference type="SAM" id="SignalP"/>
    </source>
</evidence>
<evidence type="ECO:0000313" key="3">
    <source>
        <dbReference type="EMBL" id="SDY83125.1"/>
    </source>
</evidence>
<feature type="signal peptide" evidence="2">
    <location>
        <begin position="1"/>
        <end position="24"/>
    </location>
</feature>
<organism evidence="3 4">
    <name type="scientific">Amycolatopsis xylanica</name>
    <dbReference type="NCBI Taxonomy" id="589385"/>
    <lineage>
        <taxon>Bacteria</taxon>
        <taxon>Bacillati</taxon>
        <taxon>Actinomycetota</taxon>
        <taxon>Actinomycetes</taxon>
        <taxon>Pseudonocardiales</taxon>
        <taxon>Pseudonocardiaceae</taxon>
        <taxon>Amycolatopsis</taxon>
    </lineage>
</organism>
<dbReference type="PANTHER" id="PTHR36842">
    <property type="entry name" value="PROTEIN TOLB HOMOLOG"/>
    <property type="match status" value="1"/>
</dbReference>
<protein>
    <submittedName>
        <fullName evidence="3">WD40-like Beta Propeller Repeat</fullName>
    </submittedName>
</protein>
<dbReference type="OrthoDB" id="5240813at2"/>
<name>A0A1H3N3S6_9PSEU</name>
<keyword evidence="2" id="KW-0732">Signal</keyword>
<dbReference type="PANTHER" id="PTHR36842:SF1">
    <property type="entry name" value="PROTEIN TOLB"/>
    <property type="match status" value="1"/>
</dbReference>
<evidence type="ECO:0000256" key="1">
    <source>
        <dbReference type="ARBA" id="ARBA00009820"/>
    </source>
</evidence>
<keyword evidence="4" id="KW-1185">Reference proteome</keyword>